<dbReference type="STRING" id="1423770.FD29_GL001673"/>
<evidence type="ECO:0000313" key="2">
    <source>
        <dbReference type="EMBL" id="KRL42649.1"/>
    </source>
</evidence>
<dbReference type="InterPro" id="IPR052509">
    <property type="entry name" value="Metal_resp_DNA-bind_regulator"/>
</dbReference>
<name>A0A0R1QDJ0_9LACO</name>
<dbReference type="Pfam" id="PF03551">
    <property type="entry name" value="PadR"/>
    <property type="match status" value="1"/>
</dbReference>
<proteinExistence type="predicted"/>
<protein>
    <submittedName>
        <fullName evidence="2">Transcription regulator</fullName>
    </submittedName>
</protein>
<dbReference type="RefSeq" id="WP_235804307.1">
    <property type="nucleotide sequence ID" value="NZ_AZEZ01000103.1"/>
</dbReference>
<sequence>MINIYELFILGQLMDHPMTGYALRKAFTNIVGDAQAISFGTLYPLLDKLEQAGELVLSFKETENKRPQKLATITAKGQDRFKELAAKPVSINKQTKLTFLMKVHFLHLFDYDLQVKVLEDFQKFSTDQVANLKRLKDDLDNNPHMVQADINDGMLVKEFQISQAQMQLAWVNKLLQQRKGE</sequence>
<dbReference type="AlphaFoldDB" id="A0A0R1QDJ0"/>
<dbReference type="PANTHER" id="PTHR33169">
    <property type="entry name" value="PADR-FAMILY TRANSCRIPTIONAL REGULATOR"/>
    <property type="match status" value="1"/>
</dbReference>
<dbReference type="InterPro" id="IPR036390">
    <property type="entry name" value="WH_DNA-bd_sf"/>
</dbReference>
<dbReference type="Gene3D" id="1.10.10.10">
    <property type="entry name" value="Winged helix-like DNA-binding domain superfamily/Winged helix DNA-binding domain"/>
    <property type="match status" value="1"/>
</dbReference>
<dbReference type="SUPFAM" id="SSF46785">
    <property type="entry name" value="Winged helix' DNA-binding domain"/>
    <property type="match status" value="1"/>
</dbReference>
<dbReference type="InterPro" id="IPR036388">
    <property type="entry name" value="WH-like_DNA-bd_sf"/>
</dbReference>
<reference evidence="2 3" key="1">
    <citation type="journal article" date="2015" name="Genome Announc.">
        <title>Expanding the biotechnology potential of lactobacilli through comparative genomics of 213 strains and associated genera.</title>
        <authorList>
            <person name="Sun Z."/>
            <person name="Harris H.M."/>
            <person name="McCann A."/>
            <person name="Guo C."/>
            <person name="Argimon S."/>
            <person name="Zhang W."/>
            <person name="Yang X."/>
            <person name="Jeffery I.B."/>
            <person name="Cooney J.C."/>
            <person name="Kagawa T.F."/>
            <person name="Liu W."/>
            <person name="Song Y."/>
            <person name="Salvetti E."/>
            <person name="Wrobel A."/>
            <person name="Rasinkangas P."/>
            <person name="Parkhill J."/>
            <person name="Rea M.C."/>
            <person name="O'Sullivan O."/>
            <person name="Ritari J."/>
            <person name="Douillard F.P."/>
            <person name="Paul Ross R."/>
            <person name="Yang R."/>
            <person name="Briner A.E."/>
            <person name="Felis G.E."/>
            <person name="de Vos W.M."/>
            <person name="Barrangou R."/>
            <person name="Klaenhammer T.R."/>
            <person name="Caufield P.W."/>
            <person name="Cui Y."/>
            <person name="Zhang H."/>
            <person name="O'Toole P.W."/>
        </authorList>
    </citation>
    <scope>NUCLEOTIDE SEQUENCE [LARGE SCALE GENOMIC DNA]</scope>
    <source>
        <strain evidence="2 3">DSM 14500</strain>
    </source>
</reference>
<dbReference type="Proteomes" id="UP000050872">
    <property type="component" value="Unassembled WGS sequence"/>
</dbReference>
<dbReference type="EMBL" id="AZEZ01000103">
    <property type="protein sequence ID" value="KRL42649.1"/>
    <property type="molecule type" value="Genomic_DNA"/>
</dbReference>
<dbReference type="PANTHER" id="PTHR33169:SF26">
    <property type="entry name" value="CONSERVED PROTEIN"/>
    <property type="match status" value="1"/>
</dbReference>
<dbReference type="InterPro" id="IPR005149">
    <property type="entry name" value="Tscrpt_reg_PadR_N"/>
</dbReference>
<feature type="domain" description="Transcription regulator PadR N-terminal" evidence="1">
    <location>
        <begin position="9"/>
        <end position="83"/>
    </location>
</feature>
<evidence type="ECO:0000313" key="3">
    <source>
        <dbReference type="Proteomes" id="UP000050872"/>
    </source>
</evidence>
<comment type="caution">
    <text evidence="2">The sequence shown here is derived from an EMBL/GenBank/DDBJ whole genome shotgun (WGS) entry which is preliminary data.</text>
</comment>
<evidence type="ECO:0000259" key="1">
    <source>
        <dbReference type="Pfam" id="PF03551"/>
    </source>
</evidence>
<organism evidence="2 3">
    <name type="scientific">Companilactobacillus mindensis DSM 14500</name>
    <dbReference type="NCBI Taxonomy" id="1423770"/>
    <lineage>
        <taxon>Bacteria</taxon>
        <taxon>Bacillati</taxon>
        <taxon>Bacillota</taxon>
        <taxon>Bacilli</taxon>
        <taxon>Lactobacillales</taxon>
        <taxon>Lactobacillaceae</taxon>
        <taxon>Companilactobacillus</taxon>
    </lineage>
</organism>
<accession>A0A0R1QDJ0</accession>
<dbReference type="PATRIC" id="fig|1423770.3.peg.1713"/>
<keyword evidence="3" id="KW-1185">Reference proteome</keyword>
<gene>
    <name evidence="2" type="ORF">FD29_GL001673</name>
</gene>